<name>A0A5D3FB41_9ACTN</name>
<dbReference type="AlphaFoldDB" id="A0A5D3FB41"/>
<gene>
    <name evidence="2" type="ORF">FXF68_31060</name>
</gene>
<keyword evidence="3" id="KW-1185">Reference proteome</keyword>
<comment type="caution">
    <text evidence="2">The sequence shown here is derived from an EMBL/GenBank/DDBJ whole genome shotgun (WGS) entry which is preliminary data.</text>
</comment>
<accession>A0A5D3FB41</accession>
<protein>
    <submittedName>
        <fullName evidence="2">Uncharacterized protein</fullName>
    </submittedName>
</protein>
<feature type="compositionally biased region" description="Basic and acidic residues" evidence="1">
    <location>
        <begin position="31"/>
        <end position="44"/>
    </location>
</feature>
<dbReference type="Proteomes" id="UP000323505">
    <property type="component" value="Unassembled WGS sequence"/>
</dbReference>
<reference evidence="2 3" key="1">
    <citation type="submission" date="2019-08" db="EMBL/GenBank/DDBJ databases">
        <title>Actinomadura sp. nov. CYP1-5 isolated from mountain soil.</title>
        <authorList>
            <person name="Songsumanus A."/>
            <person name="Kuncharoen N."/>
            <person name="Kudo T."/>
            <person name="Yuki M."/>
            <person name="Igarashi Y."/>
            <person name="Tanasupawat S."/>
        </authorList>
    </citation>
    <scope>NUCLEOTIDE SEQUENCE [LARGE SCALE GENOMIC DNA]</scope>
    <source>
        <strain evidence="2 3">CYP1-5</strain>
    </source>
</reference>
<evidence type="ECO:0000256" key="1">
    <source>
        <dbReference type="SAM" id="MobiDB-lite"/>
    </source>
</evidence>
<feature type="region of interest" description="Disordered" evidence="1">
    <location>
        <begin position="232"/>
        <end position="258"/>
    </location>
</feature>
<organism evidence="2 3">
    <name type="scientific">Actinomadura decatromicini</name>
    <dbReference type="NCBI Taxonomy" id="2604572"/>
    <lineage>
        <taxon>Bacteria</taxon>
        <taxon>Bacillati</taxon>
        <taxon>Actinomycetota</taxon>
        <taxon>Actinomycetes</taxon>
        <taxon>Streptosporangiales</taxon>
        <taxon>Thermomonosporaceae</taxon>
        <taxon>Actinomadura</taxon>
    </lineage>
</organism>
<sequence>MMDPFFALIIALYIAGKFTKNVAQDVAWKARGEDPPSYRREQERWKRKQAKRAKGDGPGRRLLLNAWADACAAGDERRARLAQRAAERRRAQWAEADADAVEAEAREINDRVASPATEPVFTCGGCQREIGQSEVAGYALSGDPLCRTCRTAPAEPTADKAADDAETSKDTRRRCHACGFLKDPADLRNAACFSCPGDEGANVNACTDCLQATRDQQETADRAFESDTHVVRARASTQPAPETEVPSAPDHPDGATGTVTSLAEWRSKGATPPLTREDIVSESGETTNLAAALQYAQSMAQQCAAGAVSCETSRATLTGGGVSGEAITRLHHAEESLQRAQADFLGMHSALMRQVNVKDAYQAAPEAGDKSFQMQE</sequence>
<feature type="region of interest" description="Disordered" evidence="1">
    <location>
        <begin position="31"/>
        <end position="56"/>
    </location>
</feature>
<evidence type="ECO:0000313" key="3">
    <source>
        <dbReference type="Proteomes" id="UP000323505"/>
    </source>
</evidence>
<evidence type="ECO:0000313" key="2">
    <source>
        <dbReference type="EMBL" id="TYK45124.1"/>
    </source>
</evidence>
<dbReference type="EMBL" id="VSRQ01000007">
    <property type="protein sequence ID" value="TYK45124.1"/>
    <property type="molecule type" value="Genomic_DNA"/>
</dbReference>
<proteinExistence type="predicted"/>